<reference evidence="10 11" key="1">
    <citation type="submission" date="2018-04" db="EMBL/GenBank/DDBJ databases">
        <title>Genomic Encyclopedia of Archaeal and Bacterial Type Strains, Phase II (KMG-II): from individual species to whole genera.</title>
        <authorList>
            <person name="Goeker M."/>
        </authorList>
    </citation>
    <scope>NUCLEOTIDE SEQUENCE [LARGE SCALE GENOMIC DNA]</scope>
    <source>
        <strain evidence="10 11">DSM 28823</strain>
    </source>
</reference>
<evidence type="ECO:0000256" key="7">
    <source>
        <dbReference type="ARBA" id="ARBA00022884"/>
    </source>
</evidence>
<dbReference type="CDD" id="cd04471">
    <property type="entry name" value="S1_RNase_R"/>
    <property type="match status" value="1"/>
</dbReference>
<dbReference type="PROSITE" id="PS01175">
    <property type="entry name" value="RIBONUCLEASE_II"/>
    <property type="match status" value="1"/>
</dbReference>
<dbReference type="GO" id="GO:0006402">
    <property type="term" value="P:mRNA catabolic process"/>
    <property type="evidence" value="ECO:0007669"/>
    <property type="project" value="TreeGrafter"/>
</dbReference>
<evidence type="ECO:0000256" key="5">
    <source>
        <dbReference type="ARBA" id="ARBA00022801"/>
    </source>
</evidence>
<dbReference type="Pfam" id="PF08206">
    <property type="entry name" value="OB_RNB"/>
    <property type="match status" value="1"/>
</dbReference>
<dbReference type="Pfam" id="PF17876">
    <property type="entry name" value="CSD2"/>
    <property type="match status" value="1"/>
</dbReference>
<dbReference type="InterPro" id="IPR012340">
    <property type="entry name" value="NA-bd_OB-fold"/>
</dbReference>
<dbReference type="InterPro" id="IPR022966">
    <property type="entry name" value="RNase_II/R_CS"/>
</dbReference>
<dbReference type="GO" id="GO:0008859">
    <property type="term" value="F:exoribonuclease II activity"/>
    <property type="evidence" value="ECO:0007669"/>
    <property type="project" value="UniProtKB-UniRule"/>
</dbReference>
<dbReference type="NCBIfam" id="TIGR00358">
    <property type="entry name" value="3_prime_RNase"/>
    <property type="match status" value="1"/>
</dbReference>
<dbReference type="Pfam" id="PF00575">
    <property type="entry name" value="S1"/>
    <property type="match status" value="1"/>
</dbReference>
<dbReference type="OrthoDB" id="9764149at2"/>
<dbReference type="Pfam" id="PF00773">
    <property type="entry name" value="RNB"/>
    <property type="match status" value="1"/>
</dbReference>
<dbReference type="InterPro" id="IPR040476">
    <property type="entry name" value="CSD2"/>
</dbReference>
<proteinExistence type="inferred from homology"/>
<evidence type="ECO:0000313" key="11">
    <source>
        <dbReference type="Proteomes" id="UP000243525"/>
    </source>
</evidence>
<dbReference type="InterPro" id="IPR013223">
    <property type="entry name" value="RNase_B_OB_dom"/>
</dbReference>
<evidence type="ECO:0000256" key="4">
    <source>
        <dbReference type="ARBA" id="ARBA00022722"/>
    </source>
</evidence>
<protein>
    <recommendedName>
        <fullName evidence="8">Ribonuclease R</fullName>
        <shortName evidence="8">RNase R</shortName>
        <ecNumber evidence="8">3.1.13.1</ecNumber>
    </recommendedName>
</protein>
<evidence type="ECO:0000313" key="10">
    <source>
        <dbReference type="EMBL" id="PTN08988.1"/>
    </source>
</evidence>
<dbReference type="SUPFAM" id="SSF50249">
    <property type="entry name" value="Nucleic acid-binding proteins"/>
    <property type="match status" value="4"/>
</dbReference>
<dbReference type="GO" id="GO:0005829">
    <property type="term" value="C:cytosol"/>
    <property type="evidence" value="ECO:0007669"/>
    <property type="project" value="TreeGrafter"/>
</dbReference>
<dbReference type="InterPro" id="IPR011805">
    <property type="entry name" value="RNase_R"/>
</dbReference>
<comment type="subcellular location">
    <subcellularLocation>
        <location evidence="2 8">Cytoplasm</location>
    </subcellularLocation>
</comment>
<accession>A0A2T5C2Q5</accession>
<keyword evidence="6 8" id="KW-0269">Exonuclease</keyword>
<dbReference type="InterPro" id="IPR050180">
    <property type="entry name" value="RNR_Ribonuclease"/>
</dbReference>
<keyword evidence="11" id="KW-1185">Reference proteome</keyword>
<comment type="function">
    <text evidence="8">3'-5' exoribonuclease that releases 5'-nucleoside monophosphates and is involved in maturation of structured RNAs.</text>
</comment>
<dbReference type="InterPro" id="IPR001900">
    <property type="entry name" value="RNase_II/R"/>
</dbReference>
<dbReference type="EC" id="3.1.13.1" evidence="8"/>
<dbReference type="Proteomes" id="UP000243525">
    <property type="component" value="Unassembled WGS sequence"/>
</dbReference>
<evidence type="ECO:0000256" key="3">
    <source>
        <dbReference type="ARBA" id="ARBA00022490"/>
    </source>
</evidence>
<gene>
    <name evidence="8" type="primary">rnr</name>
    <name evidence="10" type="ORF">C8N47_10686</name>
</gene>
<dbReference type="PANTHER" id="PTHR23355">
    <property type="entry name" value="RIBONUCLEASE"/>
    <property type="match status" value="1"/>
</dbReference>
<dbReference type="InterPro" id="IPR004476">
    <property type="entry name" value="RNase_II/RNase_R"/>
</dbReference>
<keyword evidence="4 8" id="KW-0540">Nuclease</keyword>
<comment type="caution">
    <text evidence="10">The sequence shown here is derived from an EMBL/GenBank/DDBJ whole genome shotgun (WGS) entry which is preliminary data.</text>
</comment>
<dbReference type="HAMAP" id="MF_01895">
    <property type="entry name" value="RNase_R"/>
    <property type="match status" value="1"/>
</dbReference>
<keyword evidence="5 8" id="KW-0378">Hydrolase</keyword>
<organism evidence="10 11">
    <name type="scientific">Mangrovibacterium marinum</name>
    <dbReference type="NCBI Taxonomy" id="1639118"/>
    <lineage>
        <taxon>Bacteria</taxon>
        <taxon>Pseudomonadati</taxon>
        <taxon>Bacteroidota</taxon>
        <taxon>Bacteroidia</taxon>
        <taxon>Marinilabiliales</taxon>
        <taxon>Prolixibacteraceae</taxon>
        <taxon>Mangrovibacterium</taxon>
    </lineage>
</organism>
<evidence type="ECO:0000256" key="6">
    <source>
        <dbReference type="ARBA" id="ARBA00022839"/>
    </source>
</evidence>
<dbReference type="SMART" id="SM00316">
    <property type="entry name" value="S1"/>
    <property type="match status" value="1"/>
</dbReference>
<dbReference type="NCBIfam" id="TIGR02063">
    <property type="entry name" value="RNase_R"/>
    <property type="match status" value="1"/>
</dbReference>
<evidence type="ECO:0000259" key="9">
    <source>
        <dbReference type="PROSITE" id="PS50126"/>
    </source>
</evidence>
<dbReference type="Gene3D" id="2.40.50.140">
    <property type="entry name" value="Nucleic acid-binding proteins"/>
    <property type="match status" value="2"/>
</dbReference>
<dbReference type="AlphaFoldDB" id="A0A2T5C2Q5"/>
<comment type="catalytic activity">
    <reaction evidence="1 8">
        <text>Exonucleolytic cleavage in the 3'- to 5'-direction to yield nucleoside 5'-phosphates.</text>
        <dbReference type="EC" id="3.1.13.1"/>
    </reaction>
</comment>
<keyword evidence="3 8" id="KW-0963">Cytoplasm</keyword>
<dbReference type="InterPro" id="IPR003029">
    <property type="entry name" value="S1_domain"/>
</dbReference>
<comment type="similarity">
    <text evidence="8">Belongs to the RNR ribonuclease family. RNase R subfamily.</text>
</comment>
<dbReference type="PANTHER" id="PTHR23355:SF9">
    <property type="entry name" value="DIS3-LIKE EXONUCLEASE 2"/>
    <property type="match status" value="1"/>
</dbReference>
<dbReference type="GO" id="GO:0003723">
    <property type="term" value="F:RNA binding"/>
    <property type="evidence" value="ECO:0007669"/>
    <property type="project" value="UniProtKB-UniRule"/>
</dbReference>
<keyword evidence="7 8" id="KW-0694">RNA-binding</keyword>
<evidence type="ECO:0000256" key="1">
    <source>
        <dbReference type="ARBA" id="ARBA00001849"/>
    </source>
</evidence>
<sequence>MKKKKKKRSGSQTFNKRNLKNAILTIFYDNPQKSYNYKQLAGELGVKDPEIRRLVSVVLDELAEDNTVEQVFRGKYKVKSRGGQVCGHVELQPQGFGLIISDEIDQPVLVSQRNLNHAMEGDKVRVMVYARRKKHQLEGEVVEIIERAKTTFVGTIERSRNFAFLIPVGKVGFDLFIPNEKLNGAVGGQKAVARITEWPARAKNPFGEVIEVLGNAGENETEMHAILAEYDLPLRFPENVLKAAERIPMEIPQDEIDKRRDMRDVTTFTIDPADAKDFDDALSIRQLKDGVWEVGVHIADVSHYVKPNTIIDEEAYSRATSVYLVDRVVPMLPEKLSNGVCSLRPEEDKLCFSAVFKLNEEGEVLKEWFGRTVIHSNRRFTYEEAQEIIETGEGELKEEVLRLNSLAVKLRNKRFKEGSLAFDRIEVKFEIDEDGKPLSVFFKESKDSNKLIEEFMLLANKRVAESIGKTKGGKQAKTFVYRIHDKPDPEKLENFNHFIKKFGYDIQTTSAKTISNSMNSLMEQVKGRSEQNVVETLAIRSMAKAEYSTRNIGHYGLGFEYYSHFTSPIRRYPDVMVHRLLERYLDGGRSANAQKFEDYCKHSSEMESRAANAERSSIKYKQVEFMKDKIGEVFPGVISGVTDWGLYVELENKCEGMVPMRELDDDFYVFDEKNYCLVGNHSKRTYQLGESVRVEIMRADLTKKQLDFKLVADS</sequence>
<dbReference type="EMBL" id="QAAD01000006">
    <property type="protein sequence ID" value="PTN08988.1"/>
    <property type="molecule type" value="Genomic_DNA"/>
</dbReference>
<feature type="domain" description="S1 motif" evidence="9">
    <location>
        <begin position="631"/>
        <end position="711"/>
    </location>
</feature>
<dbReference type="PROSITE" id="PS50126">
    <property type="entry name" value="S1"/>
    <property type="match status" value="1"/>
</dbReference>
<dbReference type="SMART" id="SM00955">
    <property type="entry name" value="RNB"/>
    <property type="match status" value="1"/>
</dbReference>
<evidence type="ECO:0000256" key="2">
    <source>
        <dbReference type="ARBA" id="ARBA00004496"/>
    </source>
</evidence>
<name>A0A2T5C2Q5_9BACT</name>
<evidence type="ECO:0000256" key="8">
    <source>
        <dbReference type="HAMAP-Rule" id="MF_01895"/>
    </source>
</evidence>